<feature type="compositionally biased region" description="Low complexity" evidence="1">
    <location>
        <begin position="672"/>
        <end position="688"/>
    </location>
</feature>
<dbReference type="PANTHER" id="PTHR45726">
    <property type="entry name" value="LEUKOTRIENE A-4 HYDROLASE"/>
    <property type="match status" value="1"/>
</dbReference>
<dbReference type="AlphaFoldDB" id="A0A511UW13"/>
<feature type="region of interest" description="Disordered" evidence="1">
    <location>
        <begin position="668"/>
        <end position="688"/>
    </location>
</feature>
<name>A0A511UW13_9GAMM</name>
<comment type="caution">
    <text evidence="3">The sequence shown here is derived from an EMBL/GenBank/DDBJ whole genome shotgun (WGS) entry which is preliminary data.</text>
</comment>
<dbReference type="Proteomes" id="UP000321303">
    <property type="component" value="Unassembled WGS sequence"/>
</dbReference>
<evidence type="ECO:0000313" key="4">
    <source>
        <dbReference type="Proteomes" id="UP000321303"/>
    </source>
</evidence>
<evidence type="ECO:0000313" key="3">
    <source>
        <dbReference type="EMBL" id="GEN29633.1"/>
    </source>
</evidence>
<dbReference type="EMBL" id="BJXV01000028">
    <property type="protein sequence ID" value="GEN29633.1"/>
    <property type="molecule type" value="Genomic_DNA"/>
</dbReference>
<proteinExistence type="predicted"/>
<dbReference type="PANTHER" id="PTHR45726:SF3">
    <property type="entry name" value="LEUKOTRIENE A-4 HYDROLASE"/>
    <property type="match status" value="1"/>
</dbReference>
<dbReference type="Pfam" id="PF01433">
    <property type="entry name" value="Peptidase_M1"/>
    <property type="match status" value="1"/>
</dbReference>
<dbReference type="SUPFAM" id="SSF55486">
    <property type="entry name" value="Metalloproteases ('zincins'), catalytic domain"/>
    <property type="match status" value="1"/>
</dbReference>
<dbReference type="GO" id="GO:0008270">
    <property type="term" value="F:zinc ion binding"/>
    <property type="evidence" value="ECO:0007669"/>
    <property type="project" value="InterPro"/>
</dbReference>
<evidence type="ECO:0000259" key="2">
    <source>
        <dbReference type="Pfam" id="PF01433"/>
    </source>
</evidence>
<organism evidence="3 4">
    <name type="scientific">Halovibrio variabilis</name>
    <dbReference type="NCBI Taxonomy" id="31910"/>
    <lineage>
        <taxon>Bacteria</taxon>
        <taxon>Pseudomonadati</taxon>
        <taxon>Pseudomonadota</taxon>
        <taxon>Gammaproteobacteria</taxon>
        <taxon>Oceanospirillales</taxon>
        <taxon>Halomonadaceae</taxon>
        <taxon>Halovibrio</taxon>
    </lineage>
</organism>
<sequence>MSRYRYAYRLLPLELCHGCRLCGLLGLLLLGLLTAGFAWGESTDSSSRTLIIQLDPTTRAIQGELRQHLSADASFHLLKGLTVTSAQRGDEALAITQDAEGRWHLAAGDDAAGSDLPVTLHWRGTLPDTGQRHRIDVAGTFLPTRSGWYPQLGDTAGPLSLSVEVPDGQLAVGSGSLIEEQYDKGNRYLARFYHPRTREVAIAAGPWQLRERTVEGVQLRTLFPEKLDKAFAETYLQRAAEQLARFQARLGPLPYTSFSIAASPAPVGLAFPGFTLLGERVIPLPFIPHTSLPHELMHAWWGAGVGVDYPSGNWAEALTTYLADHDLAEQQGEAEAMRRRWLADLAALPASQESALVAFRGDADPAGRLIGYQHGAMLFHMLRQRIGDAAFDLGLRSIANEWMHHNADWQVLIDAFSQATGETQDAFFTPWLTRPGRPSLHLESVQVKRQESGYRLSGILVQRGQHAPWPLNVPLVVDTDAGQINHRQPMDGLRQPFELSMTARPRALEVDPAADLLRHPGSTPPILRQLTLDPTTRVLALDEAHRALAQRVLGREAEAITPFDALRDEGPPLLVIGTTDTLLEWRQANHLPAPPEPLETAEAARFWMLPGQPIGLLSGNDTDALAQLAATLRHHGQQSYVVQDGGGQTVRVGVWPMKKKPLRVSFTANDFSSQPSTSQPPVSQPSTP</sequence>
<dbReference type="InterPro" id="IPR027268">
    <property type="entry name" value="Peptidase_M4/M1_CTD_sf"/>
</dbReference>
<dbReference type="Gene3D" id="1.10.390.10">
    <property type="entry name" value="Neutral Protease Domain 2"/>
    <property type="match status" value="1"/>
</dbReference>
<gene>
    <name evidence="3" type="ORF">HVA01_32790</name>
</gene>
<protein>
    <recommendedName>
        <fullName evidence="2">Peptidase M1 membrane alanine aminopeptidase domain-containing protein</fullName>
    </recommendedName>
</protein>
<reference evidence="3 4" key="1">
    <citation type="submission" date="2019-07" db="EMBL/GenBank/DDBJ databases">
        <title>Whole genome shotgun sequence of Halomonas variabilis NBRC 102410.</title>
        <authorList>
            <person name="Hosoyama A."/>
            <person name="Uohara A."/>
            <person name="Ohji S."/>
            <person name="Ichikawa N."/>
        </authorList>
    </citation>
    <scope>NUCLEOTIDE SEQUENCE [LARGE SCALE GENOMIC DNA]</scope>
    <source>
        <strain evidence="3 4">NBRC 102410</strain>
    </source>
</reference>
<keyword evidence="4" id="KW-1185">Reference proteome</keyword>
<dbReference type="OrthoDB" id="9762302at2"/>
<dbReference type="InterPro" id="IPR034015">
    <property type="entry name" value="M1_LTA4H"/>
</dbReference>
<feature type="domain" description="Peptidase M1 membrane alanine aminopeptidase" evidence="2">
    <location>
        <begin position="294"/>
        <end position="431"/>
    </location>
</feature>
<dbReference type="RefSeq" id="WP_146876539.1">
    <property type="nucleotide sequence ID" value="NZ_BJXV01000028.1"/>
</dbReference>
<accession>A0A511UW13</accession>
<dbReference type="InterPro" id="IPR014782">
    <property type="entry name" value="Peptidase_M1_dom"/>
</dbReference>
<dbReference type="GO" id="GO:0008237">
    <property type="term" value="F:metallopeptidase activity"/>
    <property type="evidence" value="ECO:0007669"/>
    <property type="project" value="InterPro"/>
</dbReference>
<evidence type="ECO:0000256" key="1">
    <source>
        <dbReference type="SAM" id="MobiDB-lite"/>
    </source>
</evidence>